<proteinExistence type="predicted"/>
<organism evidence="2 3">
    <name type="scientific">Chrysochromulina tobinii</name>
    <dbReference type="NCBI Taxonomy" id="1460289"/>
    <lineage>
        <taxon>Eukaryota</taxon>
        <taxon>Haptista</taxon>
        <taxon>Haptophyta</taxon>
        <taxon>Prymnesiophyceae</taxon>
        <taxon>Prymnesiales</taxon>
        <taxon>Chrysochromulinaceae</taxon>
        <taxon>Chrysochromulina</taxon>
    </lineage>
</organism>
<accession>A0A0M0JYX0</accession>
<reference evidence="3" key="1">
    <citation type="journal article" date="2015" name="PLoS Genet.">
        <title>Genome Sequence and Transcriptome Analyses of Chrysochromulina tobin: Metabolic Tools for Enhanced Algal Fitness in the Prominent Order Prymnesiales (Haptophyceae).</title>
        <authorList>
            <person name="Hovde B.T."/>
            <person name="Deodato C.R."/>
            <person name="Hunsperger H.M."/>
            <person name="Ryken S.A."/>
            <person name="Yost W."/>
            <person name="Jha R.K."/>
            <person name="Patterson J."/>
            <person name="Monnat R.J. Jr."/>
            <person name="Barlow S.B."/>
            <person name="Starkenburg S.R."/>
            <person name="Cattolico R.A."/>
        </authorList>
    </citation>
    <scope>NUCLEOTIDE SEQUENCE</scope>
    <source>
        <strain evidence="3">CCMP291</strain>
    </source>
</reference>
<feature type="region of interest" description="Disordered" evidence="1">
    <location>
        <begin position="105"/>
        <end position="268"/>
    </location>
</feature>
<dbReference type="AlphaFoldDB" id="A0A0M0JYX0"/>
<dbReference type="EMBL" id="JWZX01001918">
    <property type="protein sequence ID" value="KOO31851.1"/>
    <property type="molecule type" value="Genomic_DNA"/>
</dbReference>
<evidence type="ECO:0000313" key="2">
    <source>
        <dbReference type="EMBL" id="KOO31851.1"/>
    </source>
</evidence>
<feature type="compositionally biased region" description="Polar residues" evidence="1">
    <location>
        <begin position="167"/>
        <end position="181"/>
    </location>
</feature>
<evidence type="ECO:0000313" key="3">
    <source>
        <dbReference type="Proteomes" id="UP000037460"/>
    </source>
</evidence>
<feature type="region of interest" description="Disordered" evidence="1">
    <location>
        <begin position="344"/>
        <end position="366"/>
    </location>
</feature>
<dbReference type="Proteomes" id="UP000037460">
    <property type="component" value="Unassembled WGS sequence"/>
</dbReference>
<feature type="compositionally biased region" description="Basic and acidic residues" evidence="1">
    <location>
        <begin position="346"/>
        <end position="357"/>
    </location>
</feature>
<comment type="caution">
    <text evidence="2">The sequence shown here is derived from an EMBL/GenBank/DDBJ whole genome shotgun (WGS) entry which is preliminary data.</text>
</comment>
<feature type="compositionally biased region" description="Acidic residues" evidence="1">
    <location>
        <begin position="239"/>
        <end position="258"/>
    </location>
</feature>
<feature type="compositionally biased region" description="Basic and acidic residues" evidence="1">
    <location>
        <begin position="226"/>
        <end position="238"/>
    </location>
</feature>
<name>A0A0M0JYX0_9EUKA</name>
<gene>
    <name evidence="2" type="ORF">Ctob_012744</name>
</gene>
<keyword evidence="3" id="KW-1185">Reference proteome</keyword>
<evidence type="ECO:0000256" key="1">
    <source>
        <dbReference type="SAM" id="MobiDB-lite"/>
    </source>
</evidence>
<protein>
    <submittedName>
        <fullName evidence="2">Polyamine oxidase</fullName>
    </submittedName>
</protein>
<sequence length="469" mass="50130">MGTSRVDLGAAFIHGCDASYNPVFKLATELGVKVDQTAGGYSGGWGQNAPWFDSSTGRRLSRAHVNKVWAWVVAAKALMDTTPLRKMHQWEASLAEQRERFRASRESRRALGQRAEAALEGELGETATEPLKLPPPMALTDYAEETVTRLRQRRKPPAPVEVEDKQTSASRGRQRQPTSAAETGDEDVTVVERDAVGPYRTRQHGKQGTAAPSDAQRESAGGHARHCVENAKQVKPELAEDEAAEDEAAEDEDEAAEDEASHHASQPMCDRCGRTFKNNAARGKHMLTCGTVEDMRVDVKDMEAEAEAHAEAEAVADADAVVKAAGGAVMAAAPAAIPLVGAVASSEERPAAARNDADDRDGEGTAELPPLAVQRLEWDSAAAEEMVATATAQITVSVAARVEFEGVGQVLAAAGEEADAAVAAAVREQHEAEEDEAMAEEPVRMLQYSQARCFSDTSWPRSSSVLVVA</sequence>
<feature type="compositionally biased region" description="Low complexity" evidence="1">
    <location>
        <begin position="110"/>
        <end position="129"/>
    </location>
</feature>